<evidence type="ECO:0000256" key="1">
    <source>
        <dbReference type="ARBA" id="ARBA00001933"/>
    </source>
</evidence>
<comment type="caution">
    <text evidence="6">The sequence shown here is derived from an EMBL/GenBank/DDBJ whole genome shotgun (WGS) entry which is preliminary data.</text>
</comment>
<dbReference type="Gene3D" id="3.90.1150.10">
    <property type="entry name" value="Aspartate Aminotransferase, domain 1"/>
    <property type="match status" value="1"/>
</dbReference>
<dbReference type="PANTHER" id="PTHR48097:SF5">
    <property type="entry name" value="LOW SPECIFICITY L-THREONINE ALDOLASE"/>
    <property type="match status" value="1"/>
</dbReference>
<evidence type="ECO:0000313" key="6">
    <source>
        <dbReference type="EMBL" id="MEN2792418.1"/>
    </source>
</evidence>
<keyword evidence="6" id="KW-0456">Lyase</keyword>
<keyword evidence="7" id="KW-1185">Reference proteome</keyword>
<evidence type="ECO:0000256" key="2">
    <source>
        <dbReference type="ARBA" id="ARBA00006966"/>
    </source>
</evidence>
<protein>
    <submittedName>
        <fullName evidence="6">Beta-eliminating lyase-related protein</fullName>
    </submittedName>
</protein>
<dbReference type="Proteomes" id="UP001419910">
    <property type="component" value="Unassembled WGS sequence"/>
</dbReference>
<dbReference type="InterPro" id="IPR001597">
    <property type="entry name" value="ArAA_b-elim_lyase/Thr_aldolase"/>
</dbReference>
<gene>
    <name evidence="6" type="ORF">ABC974_22500</name>
</gene>
<comment type="subunit">
    <text evidence="3">Homotetramer.</text>
</comment>
<sequence length="333" mass="35620">MRFFSDNAAPVHPAVLAALADANVLDTAYDGDAWSKQLDGRFSDLFDADVRALWVPSGTSANCLALAALCPPHGAIICHRDAHIQNDECGAPEFYTHGAKLLLAEGPGAKLTPGAIQGVLDATRNDVHQVQPHAISITNATEYGLVYTPAEVAAIGDLARARGLGLHMDGARFANAIAHLECAPADVTWRAGVDALSFGFVKNGGMSAECLIFFRPELADATLYRRKRAGLLLSKGRYLAAQILAMLDNDLWIENARTANAGATMLAEAAGDRLVNPVEANEVFLRVSPEEAARLRALGFDFYDWGPGEARLVISWNQHAESIAPLARAIARL</sequence>
<dbReference type="GO" id="GO:0016829">
    <property type="term" value="F:lyase activity"/>
    <property type="evidence" value="ECO:0007669"/>
    <property type="project" value="UniProtKB-KW"/>
</dbReference>
<dbReference type="EMBL" id="JBDIME010000028">
    <property type="protein sequence ID" value="MEN2792418.1"/>
    <property type="molecule type" value="Genomic_DNA"/>
</dbReference>
<dbReference type="InterPro" id="IPR015424">
    <property type="entry name" value="PyrdxlP-dep_Trfase"/>
</dbReference>
<name>A0ABU9Y9D3_9SPHN</name>
<keyword evidence="4" id="KW-0663">Pyridoxal phosphate</keyword>
<dbReference type="PANTHER" id="PTHR48097">
    <property type="entry name" value="L-THREONINE ALDOLASE-RELATED"/>
    <property type="match status" value="1"/>
</dbReference>
<organism evidence="6 7">
    <name type="scientific">Sphingomonas oligophenolica</name>
    <dbReference type="NCBI Taxonomy" id="301154"/>
    <lineage>
        <taxon>Bacteria</taxon>
        <taxon>Pseudomonadati</taxon>
        <taxon>Pseudomonadota</taxon>
        <taxon>Alphaproteobacteria</taxon>
        <taxon>Sphingomonadales</taxon>
        <taxon>Sphingomonadaceae</taxon>
        <taxon>Sphingomonas</taxon>
    </lineage>
</organism>
<dbReference type="Pfam" id="PF01212">
    <property type="entry name" value="Beta_elim_lyase"/>
    <property type="match status" value="1"/>
</dbReference>
<dbReference type="RefSeq" id="WP_343892033.1">
    <property type="nucleotide sequence ID" value="NZ_BAAAEH010000049.1"/>
</dbReference>
<evidence type="ECO:0000256" key="3">
    <source>
        <dbReference type="ARBA" id="ARBA00011881"/>
    </source>
</evidence>
<accession>A0ABU9Y9D3</accession>
<feature type="domain" description="Aromatic amino acid beta-eliminating lyase/threonine aldolase" evidence="5">
    <location>
        <begin position="3"/>
        <end position="287"/>
    </location>
</feature>
<evidence type="ECO:0000259" key="5">
    <source>
        <dbReference type="Pfam" id="PF01212"/>
    </source>
</evidence>
<comment type="similarity">
    <text evidence="2">Belongs to the threonine aldolase family.</text>
</comment>
<proteinExistence type="inferred from homology"/>
<evidence type="ECO:0000256" key="4">
    <source>
        <dbReference type="ARBA" id="ARBA00022898"/>
    </source>
</evidence>
<dbReference type="InterPro" id="IPR015421">
    <property type="entry name" value="PyrdxlP-dep_Trfase_major"/>
</dbReference>
<reference evidence="6 7" key="1">
    <citation type="submission" date="2024-05" db="EMBL/GenBank/DDBJ databases">
        <authorList>
            <person name="Liu Q."/>
            <person name="Xin Y.-H."/>
        </authorList>
    </citation>
    <scope>NUCLEOTIDE SEQUENCE [LARGE SCALE GENOMIC DNA]</scope>
    <source>
        <strain evidence="6 7">CGMCC 1.10181</strain>
    </source>
</reference>
<dbReference type="InterPro" id="IPR015422">
    <property type="entry name" value="PyrdxlP-dep_Trfase_small"/>
</dbReference>
<comment type="cofactor">
    <cofactor evidence="1">
        <name>pyridoxal 5'-phosphate</name>
        <dbReference type="ChEBI" id="CHEBI:597326"/>
    </cofactor>
</comment>
<evidence type="ECO:0000313" key="7">
    <source>
        <dbReference type="Proteomes" id="UP001419910"/>
    </source>
</evidence>
<dbReference type="SUPFAM" id="SSF53383">
    <property type="entry name" value="PLP-dependent transferases"/>
    <property type="match status" value="1"/>
</dbReference>
<dbReference type="Gene3D" id="3.40.640.10">
    <property type="entry name" value="Type I PLP-dependent aspartate aminotransferase-like (Major domain)"/>
    <property type="match status" value="1"/>
</dbReference>